<evidence type="ECO:0000256" key="6">
    <source>
        <dbReference type="SAM" id="SignalP"/>
    </source>
</evidence>
<keyword evidence="5" id="KW-0934">Plastid</keyword>
<dbReference type="OMA" id="EVVATWW"/>
<accession>A0A078JC74</accession>
<evidence type="ECO:0000256" key="3">
    <source>
        <dbReference type="ARBA" id="ARBA00021456"/>
    </source>
</evidence>
<dbReference type="PaxDb" id="3708-A0A078JC74"/>
<dbReference type="EMBL" id="LK034324">
    <property type="protein sequence ID" value="CDY63597.1"/>
    <property type="molecule type" value="Genomic_DNA"/>
</dbReference>
<name>A0A078JC74_BRANA</name>
<dbReference type="PANTHER" id="PTHR34890">
    <property type="entry name" value="ORF16-LACZ FUSION PROTEIN-RELATED"/>
    <property type="match status" value="1"/>
</dbReference>
<evidence type="ECO:0000256" key="2">
    <source>
        <dbReference type="ARBA" id="ARBA00007638"/>
    </source>
</evidence>
<sequence>MSLSWVGVLSLLAWHSGPPAGGPHDGLLAQWRIDGAIQVRSNVDPTFYSLVGSGRSGGDHHGSSLLENPYIPYPCMDSYLSSAGLGIVPFEPFFHAFPRGLEKAAINRIFLILPSRKEEREILFPFRLEMGAEGGNKHTWRAQYNGELCDDLLHGRGLWFKSRMAQLRQGKEYKKDLTPSCMLHLARGDIAQLVELRSCNWVVAITGWVSNCPGGNDSILYLNRWLTFSKSSMDRTWTVVGVGGSPRVPSSGIDPWGRGSSWPLRTA</sequence>
<reference evidence="7" key="2">
    <citation type="submission" date="2014-06" db="EMBL/GenBank/DDBJ databases">
        <authorList>
            <person name="Genoscope - CEA"/>
        </authorList>
    </citation>
    <scope>NUCLEOTIDE SEQUENCE</scope>
</reference>
<feature type="signal peptide" evidence="6">
    <location>
        <begin position="1"/>
        <end position="21"/>
    </location>
</feature>
<dbReference type="STRING" id="3708.A0A078JC74"/>
<comment type="similarity">
    <text evidence="2">Belongs to the ycf68 family.</text>
</comment>
<dbReference type="GO" id="GO:0009507">
    <property type="term" value="C:chloroplast"/>
    <property type="evidence" value="ECO:0007669"/>
    <property type="project" value="UniProtKB-SubCell"/>
</dbReference>
<keyword evidence="6" id="KW-0732">Signal</keyword>
<keyword evidence="4" id="KW-0150">Chloroplast</keyword>
<dbReference type="InterPro" id="IPR022546">
    <property type="entry name" value="Uncharacterised_Ycf68"/>
</dbReference>
<protein>
    <recommendedName>
        <fullName evidence="3">Uncharacterized protein ycf68</fullName>
    </recommendedName>
</protein>
<organism evidence="7">
    <name type="scientific">Brassica napus</name>
    <name type="common">Rape</name>
    <dbReference type="NCBI Taxonomy" id="3708"/>
    <lineage>
        <taxon>Eukaryota</taxon>
        <taxon>Viridiplantae</taxon>
        <taxon>Streptophyta</taxon>
        <taxon>Embryophyta</taxon>
        <taxon>Tracheophyta</taxon>
        <taxon>Spermatophyta</taxon>
        <taxon>Magnoliopsida</taxon>
        <taxon>eudicotyledons</taxon>
        <taxon>Gunneridae</taxon>
        <taxon>Pentapetalae</taxon>
        <taxon>rosids</taxon>
        <taxon>malvids</taxon>
        <taxon>Brassicales</taxon>
        <taxon>Brassicaceae</taxon>
        <taxon>Brassiceae</taxon>
        <taxon>Brassica</taxon>
    </lineage>
</organism>
<reference evidence="7" key="1">
    <citation type="journal article" date="2014" name="Science">
        <title>Plant genetics. Early allopolyploid evolution in the post-Neolithic Brassica napus oilseed genome.</title>
        <authorList>
            <person name="Chalhoub B."/>
            <person name="Denoeud F."/>
            <person name="Liu S."/>
            <person name="Parkin I.A."/>
            <person name="Tang H."/>
            <person name="Wang X."/>
            <person name="Chiquet J."/>
            <person name="Belcram H."/>
            <person name="Tong C."/>
            <person name="Samans B."/>
            <person name="Correa M."/>
            <person name="Da Silva C."/>
            <person name="Just J."/>
            <person name="Falentin C."/>
            <person name="Koh C.S."/>
            <person name="Le Clainche I."/>
            <person name="Bernard M."/>
            <person name="Bento P."/>
            <person name="Noel B."/>
            <person name="Labadie K."/>
            <person name="Alberti A."/>
            <person name="Charles M."/>
            <person name="Arnaud D."/>
            <person name="Guo H."/>
            <person name="Daviaud C."/>
            <person name="Alamery S."/>
            <person name="Jabbari K."/>
            <person name="Zhao M."/>
            <person name="Edger P.P."/>
            <person name="Chelaifa H."/>
            <person name="Tack D."/>
            <person name="Lassalle G."/>
            <person name="Mestiri I."/>
            <person name="Schnel N."/>
            <person name="Le Paslier M.C."/>
            <person name="Fan G."/>
            <person name="Renault V."/>
            <person name="Bayer P.E."/>
            <person name="Golicz A.A."/>
            <person name="Manoli S."/>
            <person name="Lee T.H."/>
            <person name="Thi V.H."/>
            <person name="Chalabi S."/>
            <person name="Hu Q."/>
            <person name="Fan C."/>
            <person name="Tollenaere R."/>
            <person name="Lu Y."/>
            <person name="Battail C."/>
            <person name="Shen J."/>
            <person name="Sidebottom C.H."/>
            <person name="Wang X."/>
            <person name="Canaguier A."/>
            <person name="Chauveau A."/>
            <person name="Berard A."/>
            <person name="Deniot G."/>
            <person name="Guan M."/>
            <person name="Liu Z."/>
            <person name="Sun F."/>
            <person name="Lim Y.P."/>
            <person name="Lyons E."/>
            <person name="Town C.D."/>
            <person name="Bancroft I."/>
            <person name="Wang X."/>
            <person name="Meng J."/>
            <person name="Ma J."/>
            <person name="Pires J.C."/>
            <person name="King G.J."/>
            <person name="Brunel D."/>
            <person name="Delourme R."/>
            <person name="Renard M."/>
            <person name="Aury J.M."/>
            <person name="Adams K.L."/>
            <person name="Batley J."/>
            <person name="Snowdon R.J."/>
            <person name="Tost J."/>
            <person name="Edwards D."/>
            <person name="Zhou Y."/>
            <person name="Hua W."/>
            <person name="Sharpe A.G."/>
            <person name="Paterson A.H."/>
            <person name="Guan C."/>
            <person name="Wincker P."/>
        </authorList>
    </citation>
    <scope>NUCLEOTIDE SEQUENCE [LARGE SCALE GENOMIC DNA]</scope>
</reference>
<feature type="chain" id="PRO_5001739218" description="Uncharacterized protein ycf68" evidence="6">
    <location>
        <begin position="22"/>
        <end position="267"/>
    </location>
</feature>
<gene>
    <name evidence="7" type="primary">BnaUnng00850D</name>
    <name evidence="7" type="ORF">GSBRNA2T00039452001</name>
</gene>
<comment type="subcellular location">
    <subcellularLocation>
        <location evidence="1">Plastid</location>
        <location evidence="1">Chloroplast</location>
    </subcellularLocation>
</comment>
<evidence type="ECO:0000313" key="7">
    <source>
        <dbReference type="EMBL" id="CDY63597.1"/>
    </source>
</evidence>
<evidence type="ECO:0000256" key="4">
    <source>
        <dbReference type="ARBA" id="ARBA00022528"/>
    </source>
</evidence>
<evidence type="ECO:0000256" key="1">
    <source>
        <dbReference type="ARBA" id="ARBA00004229"/>
    </source>
</evidence>
<dbReference type="Pfam" id="PF10839">
    <property type="entry name" value="DUF2647"/>
    <property type="match status" value="1"/>
</dbReference>
<proteinExistence type="inferred from homology"/>
<dbReference type="Gramene" id="CDY63597">
    <property type="protein sequence ID" value="CDY63597"/>
    <property type="gene ID" value="GSBRNA2T00039452001"/>
</dbReference>
<evidence type="ECO:0000256" key="5">
    <source>
        <dbReference type="ARBA" id="ARBA00022640"/>
    </source>
</evidence>
<dbReference type="AlphaFoldDB" id="A0A078JC74"/>